<dbReference type="Proteomes" id="UP000054226">
    <property type="component" value="Unassembled WGS sequence"/>
</dbReference>
<evidence type="ECO:0000256" key="1">
    <source>
        <dbReference type="SAM" id="MobiDB-lite"/>
    </source>
</evidence>
<feature type="compositionally biased region" description="Pro residues" evidence="1">
    <location>
        <begin position="194"/>
        <end position="203"/>
    </location>
</feature>
<feature type="non-terminal residue" evidence="2">
    <location>
        <position position="1"/>
    </location>
</feature>
<accession>M2YLQ9</accession>
<protein>
    <submittedName>
        <fullName evidence="2">Uncharacterized protein</fullName>
    </submittedName>
</protein>
<keyword evidence="3" id="KW-1185">Reference proteome</keyword>
<comment type="caution">
    <text evidence="2">The sequence shown here is derived from an EMBL/GenBank/DDBJ whole genome shotgun (WGS) entry which is preliminary data.</text>
</comment>
<reference evidence="2 3" key="1">
    <citation type="journal article" date="2013" name="Genome Announc.">
        <title>Draft Genome Sequence of Amycolatopsis decaplanina Strain DSM 44594T.</title>
        <authorList>
            <person name="Kaur N."/>
            <person name="Kumar S."/>
            <person name="Bala M."/>
            <person name="Raghava G.P."/>
            <person name="Mayilraj S."/>
        </authorList>
    </citation>
    <scope>NUCLEOTIDE SEQUENCE [LARGE SCALE GENOMIC DNA]</scope>
    <source>
        <strain evidence="2 3">DSM 44594</strain>
    </source>
</reference>
<feature type="non-terminal residue" evidence="2">
    <location>
        <position position="203"/>
    </location>
</feature>
<dbReference type="RefSeq" id="WP_007029402.1">
    <property type="nucleotide sequence ID" value="NZ_AOHO01000035.1"/>
</dbReference>
<sequence length="203" mass="22093">INNAAAALLREWVYSIATEKNELGGLRYSGKDIHVAAGQDLLGESTVRVWVADARELARGAEDTGGKPVLERDAVVGWRPPLPGAPGPRTLQEHLENHRMPEKISFETTGGKLSNAAMVLLREWVQSLATEKNELGRLHYSIKDIHAAAGHEFLSYSTVRRWVADARELARGAEDADTGGKPVLERDAVVGWRPPLPGAPGPR</sequence>
<dbReference type="AlphaFoldDB" id="M2YLQ9"/>
<organism evidence="2 3">
    <name type="scientific">Amycolatopsis decaplanina DSM 44594</name>
    <dbReference type="NCBI Taxonomy" id="1284240"/>
    <lineage>
        <taxon>Bacteria</taxon>
        <taxon>Bacillati</taxon>
        <taxon>Actinomycetota</taxon>
        <taxon>Actinomycetes</taxon>
        <taxon>Pseudonocardiales</taxon>
        <taxon>Pseudonocardiaceae</taxon>
        <taxon>Amycolatopsis</taxon>
    </lineage>
</organism>
<name>M2YLQ9_9PSEU</name>
<evidence type="ECO:0000313" key="3">
    <source>
        <dbReference type="Proteomes" id="UP000054226"/>
    </source>
</evidence>
<gene>
    <name evidence="2" type="ORF">H074_07401</name>
</gene>
<evidence type="ECO:0000313" key="2">
    <source>
        <dbReference type="EMBL" id="EME62790.1"/>
    </source>
</evidence>
<dbReference type="OrthoDB" id="9814204at2"/>
<dbReference type="EMBL" id="AOHO01000035">
    <property type="protein sequence ID" value="EME62790.1"/>
    <property type="molecule type" value="Genomic_DNA"/>
</dbReference>
<proteinExistence type="predicted"/>
<feature type="region of interest" description="Disordered" evidence="1">
    <location>
        <begin position="172"/>
        <end position="203"/>
    </location>
</feature>